<proteinExistence type="predicted"/>
<dbReference type="GO" id="GO:0048188">
    <property type="term" value="C:Set1C/COMPASS complex"/>
    <property type="evidence" value="ECO:0007669"/>
    <property type="project" value="InterPro"/>
</dbReference>
<dbReference type="EMBL" id="ACOU01000002">
    <property type="protein sequence ID" value="EKX74274.1"/>
    <property type="molecule type" value="Genomic_DNA"/>
</dbReference>
<comment type="caution">
    <text evidence="1">The sequence shown here is derived from an EMBL/GenBank/DDBJ whole genome shotgun (WGS) entry which is preliminary data.</text>
</comment>
<dbReference type="Gene3D" id="2.60.120.920">
    <property type="match status" value="1"/>
</dbReference>
<sequence>MDPVPSILEPPTSISNKTKNIDLLFEAKKLKIYWKPDLEYNCLDHRYSSWETGARISQDRLTFIGTKHWSTSLTRGCADAGKWYFECTINQPDKNWKTFKVRGWDGNYKAVEDLIEDFPDLRNSLQPSVRIGFGTRLARLESPIGDNPFGCAILQDSGGVINDGIVKESEICSELNVGDVIGCAISLKEPKTILPDPRGNVHLWPFLRKGLLTDVSNQTSINEAKILNEGSFYQVSVNGIWSKNVMEDIYCVEYHPGISTFMGGSATINLGPNFVHSPPDESFRNALEMGNSRYPCKEDLIKFWLLGDTSVLSTNAIIVRGYTETASGI</sequence>
<dbReference type="InterPro" id="IPR037353">
    <property type="entry name" value="ASH2"/>
</dbReference>
<dbReference type="Proteomes" id="UP000031512">
    <property type="component" value="Unassembled WGS sequence"/>
</dbReference>
<keyword evidence="2" id="KW-1185">Reference proteome</keyword>
<dbReference type="PANTHER" id="PTHR10598:SF0">
    <property type="entry name" value="SET1_ASH2 HISTONE METHYLTRANSFERASE COMPLEX SUBUNIT ASH2"/>
    <property type="match status" value="1"/>
</dbReference>
<reference evidence="1 2" key="1">
    <citation type="journal article" date="2012" name="BMC Genomics">
        <title>Comparative genomic analysis and phylogenetic position of Theileria equi.</title>
        <authorList>
            <person name="Kappmeyer L.S."/>
            <person name="Thiagarajan M."/>
            <person name="Herndon D.R."/>
            <person name="Ramsay J.D."/>
            <person name="Caler E."/>
            <person name="Djikeng A."/>
            <person name="Gillespie J.J."/>
            <person name="Lau A.O."/>
            <person name="Roalson E.H."/>
            <person name="Silva J.C."/>
            <person name="Silva M.G."/>
            <person name="Suarez C.E."/>
            <person name="Ueti M.W."/>
            <person name="Nene V.M."/>
            <person name="Mealey R.H."/>
            <person name="Knowles D.P."/>
            <person name="Brayton K.A."/>
        </authorList>
    </citation>
    <scope>NUCLEOTIDE SEQUENCE [LARGE SCALE GENOMIC DNA]</scope>
    <source>
        <strain evidence="1 2">WA</strain>
    </source>
</reference>
<dbReference type="GeneID" id="15807722"/>
<dbReference type="KEGG" id="beq:BEWA_043150"/>
<name>L1LG87_THEEQ</name>
<protein>
    <recommendedName>
        <fullName evidence="3">SPRY domain-containing protein</fullName>
    </recommendedName>
</protein>
<dbReference type="eggNOG" id="KOG2626">
    <property type="taxonomic scope" value="Eukaryota"/>
</dbReference>
<dbReference type="InterPro" id="IPR043136">
    <property type="entry name" value="B30.2/SPRY_sf"/>
</dbReference>
<dbReference type="RefSeq" id="XP_004833726.1">
    <property type="nucleotide sequence ID" value="XM_004833669.1"/>
</dbReference>
<accession>L1LG87</accession>
<organism evidence="1 2">
    <name type="scientific">Theileria equi strain WA</name>
    <dbReference type="NCBI Taxonomy" id="1537102"/>
    <lineage>
        <taxon>Eukaryota</taxon>
        <taxon>Sar</taxon>
        <taxon>Alveolata</taxon>
        <taxon>Apicomplexa</taxon>
        <taxon>Aconoidasida</taxon>
        <taxon>Piroplasmida</taxon>
        <taxon>Theileriidae</taxon>
        <taxon>Theileria</taxon>
    </lineage>
</organism>
<dbReference type="OrthoDB" id="10266026at2759"/>
<dbReference type="CDD" id="cd12872">
    <property type="entry name" value="SPRY_Ash2"/>
    <property type="match status" value="1"/>
</dbReference>
<dbReference type="PANTHER" id="PTHR10598">
    <property type="entry name" value="SET1/ASH2 HISTONE METHYLTRANSFERASE COMPLEX SUBUNIT ASH2"/>
    <property type="match status" value="1"/>
</dbReference>
<dbReference type="STRING" id="1537102.L1LG87"/>
<dbReference type="VEuPathDB" id="PiroplasmaDB:BEWA_043150"/>
<evidence type="ECO:0008006" key="3">
    <source>
        <dbReference type="Google" id="ProtNLM"/>
    </source>
</evidence>
<evidence type="ECO:0000313" key="2">
    <source>
        <dbReference type="Proteomes" id="UP000031512"/>
    </source>
</evidence>
<gene>
    <name evidence="1" type="ORF">BEWA_043150</name>
</gene>
<dbReference type="GO" id="GO:0000976">
    <property type="term" value="F:transcription cis-regulatory region binding"/>
    <property type="evidence" value="ECO:0007669"/>
    <property type="project" value="TreeGrafter"/>
</dbReference>
<evidence type="ECO:0000313" key="1">
    <source>
        <dbReference type="EMBL" id="EKX74274.1"/>
    </source>
</evidence>
<dbReference type="AlphaFoldDB" id="L1LG87"/>